<accession>A0ABX8EBB9</accession>
<evidence type="ECO:0000256" key="4">
    <source>
        <dbReference type="ARBA" id="ARBA00022989"/>
    </source>
</evidence>
<evidence type="ECO:0000256" key="5">
    <source>
        <dbReference type="ARBA" id="ARBA00023136"/>
    </source>
</evidence>
<dbReference type="Pfam" id="PF06781">
    <property type="entry name" value="CrgA"/>
    <property type="match status" value="2"/>
</dbReference>
<reference evidence="8 9" key="1">
    <citation type="submission" date="2021-05" db="EMBL/GenBank/DDBJ databases">
        <title>Complete genome of Nocardioides aquaticus KCTC 9944T isolated from meromictic and hypersaline Ekho Lake, Antarctica.</title>
        <authorList>
            <person name="Hwang K."/>
            <person name="Kim K.M."/>
            <person name="Choe H."/>
        </authorList>
    </citation>
    <scope>NUCLEOTIDE SEQUENCE [LARGE SCALE GENOMIC DNA]</scope>
    <source>
        <strain evidence="8 9">KCTC 9944</strain>
    </source>
</reference>
<keyword evidence="6" id="KW-0131">Cell cycle</keyword>
<gene>
    <name evidence="8" type="primary">crgA</name>
    <name evidence="8" type="ORF">ENKNEFLB_00033</name>
</gene>
<dbReference type="GO" id="GO:0051301">
    <property type="term" value="P:cell division"/>
    <property type="evidence" value="ECO:0007669"/>
    <property type="project" value="UniProtKB-KW"/>
</dbReference>
<dbReference type="EMBL" id="CP075371">
    <property type="protein sequence ID" value="QVT77669.1"/>
    <property type="molecule type" value="Genomic_DNA"/>
</dbReference>
<proteinExistence type="predicted"/>
<evidence type="ECO:0000256" key="1">
    <source>
        <dbReference type="ARBA" id="ARBA00022475"/>
    </source>
</evidence>
<feature type="transmembrane region" description="Helical" evidence="7">
    <location>
        <begin position="69"/>
        <end position="86"/>
    </location>
</feature>
<feature type="transmembrane region" description="Helical" evidence="7">
    <location>
        <begin position="132"/>
        <end position="151"/>
    </location>
</feature>
<keyword evidence="3 7" id="KW-0812">Transmembrane</keyword>
<sequence length="155" mass="16609">MAKTKPQTYTDPDRGRVVTARFVVAVLMMVVGVAWIAFYYVAVRAGSPVVGEPAPEAGSPAFMADLGDWNYLIGFGLLFLGLVVAAHPSTPLGRGRGVVVGMLGSFLFGLVWICVFYIISDDVSVLPVFDDLGQRNLFVGVAAMAVGFVFATKWE</sequence>
<evidence type="ECO:0000256" key="6">
    <source>
        <dbReference type="ARBA" id="ARBA00023306"/>
    </source>
</evidence>
<protein>
    <submittedName>
        <fullName evidence="8">Cell division protein CrgA</fullName>
    </submittedName>
</protein>
<evidence type="ECO:0000256" key="3">
    <source>
        <dbReference type="ARBA" id="ARBA00022692"/>
    </source>
</evidence>
<keyword evidence="5 7" id="KW-0472">Membrane</keyword>
<feature type="transmembrane region" description="Helical" evidence="7">
    <location>
        <begin position="98"/>
        <end position="120"/>
    </location>
</feature>
<evidence type="ECO:0000256" key="2">
    <source>
        <dbReference type="ARBA" id="ARBA00022618"/>
    </source>
</evidence>
<keyword evidence="4 7" id="KW-1133">Transmembrane helix</keyword>
<name>A0ABX8EBB9_9ACTN</name>
<evidence type="ECO:0000313" key="8">
    <source>
        <dbReference type="EMBL" id="QVT77669.1"/>
    </source>
</evidence>
<dbReference type="Proteomes" id="UP000679307">
    <property type="component" value="Chromosome"/>
</dbReference>
<keyword evidence="1" id="KW-1003">Cell membrane</keyword>
<keyword evidence="9" id="KW-1185">Reference proteome</keyword>
<dbReference type="InterPro" id="IPR009619">
    <property type="entry name" value="CrgA"/>
</dbReference>
<evidence type="ECO:0000313" key="9">
    <source>
        <dbReference type="Proteomes" id="UP000679307"/>
    </source>
</evidence>
<feature type="transmembrane region" description="Helical" evidence="7">
    <location>
        <begin position="20"/>
        <end position="42"/>
    </location>
</feature>
<keyword evidence="2 8" id="KW-0132">Cell division</keyword>
<dbReference type="RefSeq" id="WP_246535750.1">
    <property type="nucleotide sequence ID" value="NZ_BAAAHS010000174.1"/>
</dbReference>
<evidence type="ECO:0000256" key="7">
    <source>
        <dbReference type="SAM" id="Phobius"/>
    </source>
</evidence>
<organism evidence="8 9">
    <name type="scientific">Nocardioides aquaticus</name>
    <dbReference type="NCBI Taxonomy" id="160826"/>
    <lineage>
        <taxon>Bacteria</taxon>
        <taxon>Bacillati</taxon>
        <taxon>Actinomycetota</taxon>
        <taxon>Actinomycetes</taxon>
        <taxon>Propionibacteriales</taxon>
        <taxon>Nocardioidaceae</taxon>
        <taxon>Nocardioides</taxon>
    </lineage>
</organism>